<keyword evidence="8 11" id="KW-1133">Transmembrane helix</keyword>
<keyword evidence="10" id="KW-0012">Acyltransferase</keyword>
<dbReference type="EMBL" id="CAMPGE010003399">
    <property type="protein sequence ID" value="CAI2362233.1"/>
    <property type="molecule type" value="Genomic_DNA"/>
</dbReference>
<comment type="similarity">
    <text evidence="3">Belongs to the membrane-bound acyltransferase family. Sterol o-acyltransferase subfamily.</text>
</comment>
<keyword evidence="13" id="KW-1185">Reference proteome</keyword>
<dbReference type="InterPro" id="IPR014371">
    <property type="entry name" value="Oat_ACAT_DAG_ARE"/>
</dbReference>
<comment type="caution">
    <text evidence="12">The sequence shown here is derived from an EMBL/GenBank/DDBJ whole genome shotgun (WGS) entry which is preliminary data.</text>
</comment>
<comment type="pathway">
    <text evidence="2">Lipid metabolism.</text>
</comment>
<gene>
    <name evidence="12" type="ORF">ECRASSUSDP1_LOCUS3555</name>
</gene>
<keyword evidence="7" id="KW-0256">Endoplasmic reticulum</keyword>
<evidence type="ECO:0000256" key="7">
    <source>
        <dbReference type="ARBA" id="ARBA00022824"/>
    </source>
</evidence>
<evidence type="ECO:0000256" key="5">
    <source>
        <dbReference type="ARBA" id="ARBA00022679"/>
    </source>
</evidence>
<protein>
    <recommendedName>
        <fullName evidence="4">diacylglycerol O-acyltransferase</fullName>
        <ecNumber evidence="4">2.3.1.20</ecNumber>
    </recommendedName>
</protein>
<keyword evidence="9 11" id="KW-0472">Membrane</keyword>
<keyword evidence="5" id="KW-0808">Transferase</keyword>
<name>A0AAD1X402_EUPCR</name>
<evidence type="ECO:0000256" key="4">
    <source>
        <dbReference type="ARBA" id="ARBA00013244"/>
    </source>
</evidence>
<reference evidence="12" key="1">
    <citation type="submission" date="2023-07" db="EMBL/GenBank/DDBJ databases">
        <authorList>
            <consortium name="AG Swart"/>
            <person name="Singh M."/>
            <person name="Singh A."/>
            <person name="Seah K."/>
            <person name="Emmerich C."/>
        </authorList>
    </citation>
    <scope>NUCLEOTIDE SEQUENCE</scope>
    <source>
        <strain evidence="12">DP1</strain>
    </source>
</reference>
<evidence type="ECO:0000256" key="3">
    <source>
        <dbReference type="ARBA" id="ARBA00009010"/>
    </source>
</evidence>
<dbReference type="Proteomes" id="UP001295684">
    <property type="component" value="Unassembled WGS sequence"/>
</dbReference>
<organism evidence="12 13">
    <name type="scientific">Euplotes crassus</name>
    <dbReference type="NCBI Taxonomy" id="5936"/>
    <lineage>
        <taxon>Eukaryota</taxon>
        <taxon>Sar</taxon>
        <taxon>Alveolata</taxon>
        <taxon>Ciliophora</taxon>
        <taxon>Intramacronucleata</taxon>
        <taxon>Spirotrichea</taxon>
        <taxon>Hypotrichia</taxon>
        <taxon>Euplotida</taxon>
        <taxon>Euplotidae</taxon>
        <taxon>Moneuplotes</taxon>
    </lineage>
</organism>
<dbReference type="EC" id="2.3.1.20" evidence="4"/>
<dbReference type="PANTHER" id="PTHR10408:SF7">
    <property type="entry name" value="DIACYLGLYCEROL O-ACYLTRANSFERASE 1"/>
    <property type="match status" value="1"/>
</dbReference>
<feature type="transmembrane region" description="Helical" evidence="11">
    <location>
        <begin position="254"/>
        <end position="272"/>
    </location>
</feature>
<feature type="transmembrane region" description="Helical" evidence="11">
    <location>
        <begin position="545"/>
        <end position="570"/>
    </location>
</feature>
<dbReference type="InterPro" id="IPR004299">
    <property type="entry name" value="MBOAT_fam"/>
</dbReference>
<evidence type="ECO:0000256" key="8">
    <source>
        <dbReference type="ARBA" id="ARBA00022989"/>
    </source>
</evidence>
<sequence>MIDTRIYKLKAELHSSNRDDNGRHVIEWATIHAQVNKDKIEYTTGYKRALVGDFEEVLPHCTLTFLEIDGEQVAKLEEIVRNKETVHKILLIKPHEDHLDDFEKVCLVIREHSMGQKDIGRPILVNSHTGRGISALSRKAENQSYRGLVNILIILLVASNAHNILKVLKEDGWIFGKIWIDVITSSAAFKLEYLKYLLYGQFLFTGPLISVGIEKYLACSKKVPRLVVFILIVLNLLHMLAYPCWYGAYMEVHMLVRIYPLLFSCMWFLKLCSYHHIWHDVRYHQGLIDSDINKEGLVDSQGEPIPAKEEEYLSKIAEKLSLPKPITRSVYNYPKNVNLFDVIIFCLIPTLNFQLKYPFKKTRNYKRFVLRLLEVGLWQVVWVIIMMEYVFPLVHECSASFKKEDYVSALYYFIRLAVPNTYSWLIMFYSHFHTYFNAFADLTGFSDRCFYLDWWNSTSLSQYWRKWNLPVHNWLTRHIYLPSMRRGHSKALSMFLVFLFSAVLHEFIICGILERVSLIGFNSMAIQVPFIILQETFKKSLGGNIGNFIFWMTFCVIGQPAGMVMGYILLN</sequence>
<feature type="transmembrane region" description="Helical" evidence="11">
    <location>
        <begin position="196"/>
        <end position="214"/>
    </location>
</feature>
<comment type="subcellular location">
    <subcellularLocation>
        <location evidence="1">Endoplasmic reticulum membrane</location>
        <topology evidence="1">Multi-pass membrane protein</topology>
    </subcellularLocation>
</comment>
<feature type="transmembrane region" description="Helical" evidence="11">
    <location>
        <begin position="226"/>
        <end position="248"/>
    </location>
</feature>
<evidence type="ECO:0000256" key="9">
    <source>
        <dbReference type="ARBA" id="ARBA00023136"/>
    </source>
</evidence>
<dbReference type="AlphaFoldDB" id="A0AAD1X402"/>
<evidence type="ECO:0000256" key="10">
    <source>
        <dbReference type="ARBA" id="ARBA00023315"/>
    </source>
</evidence>
<dbReference type="Pfam" id="PF03062">
    <property type="entry name" value="MBOAT"/>
    <property type="match status" value="1"/>
</dbReference>
<dbReference type="GO" id="GO:0005789">
    <property type="term" value="C:endoplasmic reticulum membrane"/>
    <property type="evidence" value="ECO:0007669"/>
    <property type="project" value="UniProtKB-SubCell"/>
</dbReference>
<evidence type="ECO:0000256" key="1">
    <source>
        <dbReference type="ARBA" id="ARBA00004477"/>
    </source>
</evidence>
<dbReference type="GO" id="GO:0004144">
    <property type="term" value="F:diacylglycerol O-acyltransferase activity"/>
    <property type="evidence" value="ECO:0007669"/>
    <property type="project" value="UniProtKB-EC"/>
</dbReference>
<feature type="transmembrane region" description="Helical" evidence="11">
    <location>
        <begin position="491"/>
        <end position="509"/>
    </location>
</feature>
<feature type="transmembrane region" description="Helical" evidence="11">
    <location>
        <begin position="147"/>
        <end position="165"/>
    </location>
</feature>
<evidence type="ECO:0000256" key="11">
    <source>
        <dbReference type="SAM" id="Phobius"/>
    </source>
</evidence>
<proteinExistence type="inferred from homology"/>
<evidence type="ECO:0000313" key="12">
    <source>
        <dbReference type="EMBL" id="CAI2362233.1"/>
    </source>
</evidence>
<dbReference type="PANTHER" id="PTHR10408">
    <property type="entry name" value="STEROL O-ACYLTRANSFERASE"/>
    <property type="match status" value="1"/>
</dbReference>
<feature type="transmembrane region" description="Helical" evidence="11">
    <location>
        <begin position="368"/>
        <end position="390"/>
    </location>
</feature>
<dbReference type="GO" id="GO:0019432">
    <property type="term" value="P:triglyceride biosynthetic process"/>
    <property type="evidence" value="ECO:0007669"/>
    <property type="project" value="TreeGrafter"/>
</dbReference>
<evidence type="ECO:0000256" key="2">
    <source>
        <dbReference type="ARBA" id="ARBA00005189"/>
    </source>
</evidence>
<accession>A0AAD1X402</accession>
<evidence type="ECO:0000313" key="13">
    <source>
        <dbReference type="Proteomes" id="UP001295684"/>
    </source>
</evidence>
<evidence type="ECO:0000256" key="6">
    <source>
        <dbReference type="ARBA" id="ARBA00022692"/>
    </source>
</evidence>
<feature type="transmembrane region" description="Helical" evidence="11">
    <location>
        <begin position="410"/>
        <end position="429"/>
    </location>
</feature>
<keyword evidence="6 11" id="KW-0812">Transmembrane</keyword>